<dbReference type="Gene3D" id="3.40.50.720">
    <property type="entry name" value="NAD(P)-binding Rossmann-like Domain"/>
    <property type="match status" value="1"/>
</dbReference>
<gene>
    <name evidence="6" type="ORF">N7472_000077</name>
</gene>
<dbReference type="GO" id="GO:0004497">
    <property type="term" value="F:monooxygenase activity"/>
    <property type="evidence" value="ECO:0007669"/>
    <property type="project" value="UniProtKB-KW"/>
</dbReference>
<sequence length="271" mass="29894">MDLSKVLLFIIPTYAILGATGNCGTALIDNLLRTEDAKVNAYCRSTTKLIQNIPTISNTKRVDIFEGSIYDIDLLAECIRDTRAIFHVVTTNDNIPGCLVGLDTAKSIISAIEKLKVQGQLGAIPKFLLLSSGTIDGHLSRHMPWWFRPILRMAASHVYENLRRTEVYLRQQEDLVSAIFIKPGGLAVDVQRGHELNLDHDESFVSYLDLAAVMIEAADDKEGKYEMKNVSVVNMNGSAKFPSGTPLCLATGLARHFFPFLHAYLPSTGPS</sequence>
<evidence type="ECO:0000256" key="3">
    <source>
        <dbReference type="ARBA" id="ARBA00038376"/>
    </source>
</evidence>
<dbReference type="AlphaFoldDB" id="A0A9W9MYJ5"/>
<evidence type="ECO:0000256" key="4">
    <source>
        <dbReference type="SAM" id="SignalP"/>
    </source>
</evidence>
<evidence type="ECO:0000313" key="6">
    <source>
        <dbReference type="EMBL" id="KAJ5209938.1"/>
    </source>
</evidence>
<keyword evidence="7" id="KW-1185">Reference proteome</keyword>
<dbReference type="InterPro" id="IPR016040">
    <property type="entry name" value="NAD(P)-bd_dom"/>
</dbReference>
<keyword evidence="1" id="KW-0560">Oxidoreductase</keyword>
<evidence type="ECO:0000256" key="2">
    <source>
        <dbReference type="ARBA" id="ARBA00023033"/>
    </source>
</evidence>
<dbReference type="EMBL" id="JAPQKP010000001">
    <property type="protein sequence ID" value="KAJ5209938.1"/>
    <property type="molecule type" value="Genomic_DNA"/>
</dbReference>
<reference evidence="6" key="1">
    <citation type="submission" date="2022-11" db="EMBL/GenBank/DDBJ databases">
        <authorList>
            <person name="Petersen C."/>
        </authorList>
    </citation>
    <scope>NUCLEOTIDE SEQUENCE</scope>
    <source>
        <strain evidence="6">IBT 16849</strain>
    </source>
</reference>
<dbReference type="PANTHER" id="PTHR15020:SF37">
    <property type="entry name" value="OXIDOREDUCTASE MDPK"/>
    <property type="match status" value="1"/>
</dbReference>
<feature type="domain" description="NAD(P)-binding" evidence="5">
    <location>
        <begin position="18"/>
        <end position="220"/>
    </location>
</feature>
<keyword evidence="2" id="KW-0503">Monooxygenase</keyword>
<comment type="similarity">
    <text evidence="3">Belongs to the avfA family.</text>
</comment>
<organism evidence="6 7">
    <name type="scientific">Penicillium cf. griseofulvum</name>
    <dbReference type="NCBI Taxonomy" id="2972120"/>
    <lineage>
        <taxon>Eukaryota</taxon>
        <taxon>Fungi</taxon>
        <taxon>Dikarya</taxon>
        <taxon>Ascomycota</taxon>
        <taxon>Pezizomycotina</taxon>
        <taxon>Eurotiomycetes</taxon>
        <taxon>Eurotiomycetidae</taxon>
        <taxon>Eurotiales</taxon>
        <taxon>Aspergillaceae</taxon>
        <taxon>Penicillium</taxon>
    </lineage>
</organism>
<proteinExistence type="inferred from homology"/>
<reference evidence="6" key="2">
    <citation type="journal article" date="2023" name="IMA Fungus">
        <title>Comparative genomic study of the Penicillium genus elucidates a diverse pangenome and 15 lateral gene transfer events.</title>
        <authorList>
            <person name="Petersen C."/>
            <person name="Sorensen T."/>
            <person name="Nielsen M.R."/>
            <person name="Sondergaard T.E."/>
            <person name="Sorensen J.L."/>
            <person name="Fitzpatrick D.A."/>
            <person name="Frisvad J.C."/>
            <person name="Nielsen K.L."/>
        </authorList>
    </citation>
    <scope>NUCLEOTIDE SEQUENCE</scope>
    <source>
        <strain evidence="6">IBT 16849</strain>
    </source>
</reference>
<evidence type="ECO:0000256" key="1">
    <source>
        <dbReference type="ARBA" id="ARBA00023002"/>
    </source>
</evidence>
<accession>A0A9W9MYJ5</accession>
<protein>
    <submittedName>
        <fullName evidence="6">NAD-dependent epimerase/dehydratase</fullName>
    </submittedName>
</protein>
<dbReference type="InterPro" id="IPR036291">
    <property type="entry name" value="NAD(P)-bd_dom_sf"/>
</dbReference>
<comment type="caution">
    <text evidence="6">The sequence shown here is derived from an EMBL/GenBank/DDBJ whole genome shotgun (WGS) entry which is preliminary data.</text>
</comment>
<dbReference type="SUPFAM" id="SSF51735">
    <property type="entry name" value="NAD(P)-binding Rossmann-fold domains"/>
    <property type="match status" value="1"/>
</dbReference>
<evidence type="ECO:0000259" key="5">
    <source>
        <dbReference type="Pfam" id="PF13460"/>
    </source>
</evidence>
<dbReference type="Pfam" id="PF13460">
    <property type="entry name" value="NAD_binding_10"/>
    <property type="match status" value="1"/>
</dbReference>
<name>A0A9W9MYJ5_9EURO</name>
<dbReference type="Proteomes" id="UP001150879">
    <property type="component" value="Unassembled WGS sequence"/>
</dbReference>
<feature type="chain" id="PRO_5040924973" evidence="4">
    <location>
        <begin position="19"/>
        <end position="271"/>
    </location>
</feature>
<keyword evidence="4" id="KW-0732">Signal</keyword>
<feature type="signal peptide" evidence="4">
    <location>
        <begin position="1"/>
        <end position="18"/>
    </location>
</feature>
<evidence type="ECO:0000313" key="7">
    <source>
        <dbReference type="Proteomes" id="UP001150879"/>
    </source>
</evidence>
<dbReference type="OrthoDB" id="10254221at2759"/>
<dbReference type="PANTHER" id="PTHR15020">
    <property type="entry name" value="FLAVIN REDUCTASE-RELATED"/>
    <property type="match status" value="1"/>
</dbReference>